<keyword evidence="8" id="KW-0832">Ubl conjugation</keyword>
<evidence type="ECO:0000256" key="9">
    <source>
        <dbReference type="ARBA" id="ARBA00022990"/>
    </source>
</evidence>
<keyword evidence="15" id="KW-0863">Zinc-finger</keyword>
<keyword evidence="7" id="KW-0597">Phosphoprotein</keyword>
<dbReference type="SUPFAM" id="SSF48452">
    <property type="entry name" value="TPR-like"/>
    <property type="match status" value="1"/>
</dbReference>
<feature type="compositionally biased region" description="Low complexity" evidence="16">
    <location>
        <begin position="230"/>
        <end position="242"/>
    </location>
</feature>
<keyword evidence="5" id="KW-0963">Cytoplasm</keyword>
<organism evidence="18 19">
    <name type="scientific">Fragariocoptes setiger</name>
    <dbReference type="NCBI Taxonomy" id="1670756"/>
    <lineage>
        <taxon>Eukaryota</taxon>
        <taxon>Metazoa</taxon>
        <taxon>Ecdysozoa</taxon>
        <taxon>Arthropoda</taxon>
        <taxon>Chelicerata</taxon>
        <taxon>Arachnida</taxon>
        <taxon>Acari</taxon>
        <taxon>Acariformes</taxon>
        <taxon>Trombidiformes</taxon>
        <taxon>Prostigmata</taxon>
        <taxon>Eupodina</taxon>
        <taxon>Eriophyoidea</taxon>
        <taxon>Phytoptidae</taxon>
        <taxon>Fragariocoptes</taxon>
    </lineage>
</organism>
<evidence type="ECO:0000256" key="4">
    <source>
        <dbReference type="ARBA" id="ARBA00004657"/>
    </source>
</evidence>
<evidence type="ECO:0000256" key="16">
    <source>
        <dbReference type="SAM" id="MobiDB-lite"/>
    </source>
</evidence>
<protein>
    <recommendedName>
        <fullName evidence="13">Dynactin subunit 4</fullName>
    </recommendedName>
</protein>
<keyword evidence="11" id="KW-0206">Cytoskeleton</keyword>
<dbReference type="PANTHER" id="PTHR13034">
    <property type="entry name" value="DYNACTIN P62 SUBUNIT"/>
    <property type="match status" value="1"/>
</dbReference>
<feature type="non-terminal residue" evidence="18">
    <location>
        <position position="1"/>
    </location>
</feature>
<dbReference type="PANTHER" id="PTHR13034:SF2">
    <property type="entry name" value="DYNACTIN SUBUNIT 4"/>
    <property type="match status" value="1"/>
</dbReference>
<evidence type="ECO:0000256" key="12">
    <source>
        <dbReference type="ARBA" id="ARBA00034776"/>
    </source>
</evidence>
<name>A0ABQ7S7K9_9ACAR</name>
<evidence type="ECO:0000256" key="10">
    <source>
        <dbReference type="ARBA" id="ARBA00023054"/>
    </source>
</evidence>
<evidence type="ECO:0000313" key="19">
    <source>
        <dbReference type="Proteomes" id="UP000825002"/>
    </source>
</evidence>
<dbReference type="Gene3D" id="1.25.40.10">
    <property type="entry name" value="Tetratricopeptide repeat domain"/>
    <property type="match status" value="1"/>
</dbReference>
<evidence type="ECO:0000256" key="7">
    <source>
        <dbReference type="ARBA" id="ARBA00022553"/>
    </source>
</evidence>
<dbReference type="EMBL" id="JAIFTH010000529">
    <property type="protein sequence ID" value="KAG9509338.1"/>
    <property type="molecule type" value="Genomic_DNA"/>
</dbReference>
<evidence type="ECO:0000256" key="8">
    <source>
        <dbReference type="ARBA" id="ARBA00022843"/>
    </source>
</evidence>
<evidence type="ECO:0000256" key="3">
    <source>
        <dbReference type="ARBA" id="ARBA00004544"/>
    </source>
</evidence>
<evidence type="ECO:0000256" key="11">
    <source>
        <dbReference type="ARBA" id="ARBA00023212"/>
    </source>
</evidence>
<feature type="domain" description="SWIM-type" evidence="17">
    <location>
        <begin position="26"/>
        <end position="66"/>
    </location>
</feature>
<feature type="non-terminal residue" evidence="18">
    <location>
        <position position="739"/>
    </location>
</feature>
<comment type="subunit">
    <text evidence="14">Subunit of dynactin, a multiprotein complex part of a tripartite complex with dynein and a adapter, such as BICDL1, BICD2 or HOOK3. The dynactin complex is built around ACTR1A/ACTB filament and consists of an actin-related filament composed of a shoulder domain, a pointed end and a barbed end. Its length is defined by its flexible shoulder domain. The soulder is composed of 2 DCTN1 subunits, 4 DCTN2 and 2 DCTN3. The 4 DCNT2 (via N-terminus) bind the ACTR1A filament and act as molecular rulers to determine the length. The pointed end is important for binding dynein-dynactin cargo adapters. Consists of 4 subunits: ACTR10, DCNT4, DCTN5 and DCTN6. The barbed end is composed of a CAPZA1:CAPZB heterodimers, which binds ACTR1A/ACTB filament and dynactin and stabilizes dynactin. Interacts with ATP7B, but not ATP7A, in a copper-dependent manner. Interacts with ANK2; this interaction is required for localization at costameres. Interacts with N4BP2L1.</text>
</comment>
<keyword evidence="15" id="KW-0862">Zinc</keyword>
<dbReference type="InterPro" id="IPR055217">
    <property type="entry name" value="TPR_EMC2"/>
</dbReference>
<reference evidence="18 19" key="1">
    <citation type="submission" date="2020-10" db="EMBL/GenBank/DDBJ databases">
        <authorList>
            <person name="Klimov P.B."/>
            <person name="Dyachkov S.M."/>
            <person name="Chetverikov P.E."/>
        </authorList>
    </citation>
    <scope>NUCLEOTIDE SEQUENCE [LARGE SCALE GENOMIC DNA]</scope>
    <source>
        <strain evidence="18">BMOC 18-1129-001#AD2665</strain>
        <tissue evidence="18">Entire mites</tissue>
    </source>
</reference>
<dbReference type="Pfam" id="PF22890">
    <property type="entry name" value="TPR_EMC2"/>
    <property type="match status" value="1"/>
</dbReference>
<evidence type="ECO:0000256" key="2">
    <source>
        <dbReference type="ARBA" id="ARBA00004529"/>
    </source>
</evidence>
<evidence type="ECO:0000256" key="1">
    <source>
        <dbReference type="ARBA" id="ARBA00004300"/>
    </source>
</evidence>
<evidence type="ECO:0000313" key="18">
    <source>
        <dbReference type="EMBL" id="KAG9509338.1"/>
    </source>
</evidence>
<dbReference type="Proteomes" id="UP000825002">
    <property type="component" value="Unassembled WGS sequence"/>
</dbReference>
<keyword evidence="19" id="KW-1185">Reference proteome</keyword>
<proteinExistence type="inferred from homology"/>
<keyword evidence="9" id="KW-0007">Acetylation</keyword>
<evidence type="ECO:0000256" key="14">
    <source>
        <dbReference type="ARBA" id="ARBA00093507"/>
    </source>
</evidence>
<dbReference type="InterPro" id="IPR011990">
    <property type="entry name" value="TPR-like_helical_dom_sf"/>
</dbReference>
<dbReference type="PROSITE" id="PS50966">
    <property type="entry name" value="ZF_SWIM"/>
    <property type="match status" value="1"/>
</dbReference>
<dbReference type="InterPro" id="IPR008603">
    <property type="entry name" value="DCTN4"/>
</dbReference>
<evidence type="ECO:0000256" key="15">
    <source>
        <dbReference type="PROSITE-ProRule" id="PRU00325"/>
    </source>
</evidence>
<keyword evidence="10" id="KW-0175">Coiled coil</keyword>
<gene>
    <name evidence="18" type="primary">DCTN4</name>
    <name evidence="18" type="ORF">GZH46_02149</name>
</gene>
<keyword evidence="15" id="KW-0479">Metal-binding</keyword>
<evidence type="ECO:0000256" key="5">
    <source>
        <dbReference type="ARBA" id="ARBA00022490"/>
    </source>
</evidence>
<evidence type="ECO:0000256" key="13">
    <source>
        <dbReference type="ARBA" id="ARBA00034864"/>
    </source>
</evidence>
<keyword evidence="6" id="KW-1017">Isopeptide bond</keyword>
<comment type="similarity">
    <text evidence="12">Belongs to the dynactin subunit 4 family.</text>
</comment>
<evidence type="ECO:0000259" key="17">
    <source>
        <dbReference type="PROSITE" id="PS50966"/>
    </source>
</evidence>
<comment type="caution">
    <text evidence="18">The sequence shown here is derived from an EMBL/GenBank/DDBJ whole genome shotgun (WGS) entry which is preliminary data.</text>
</comment>
<sequence>PPEYRPLRHGGAHVDGANNQESYNPYKLEHIFFPAHVLYQCSCGAYKRLYNMYFCRHCMAMRCRDCVSHEMDTQYCQHCLEYIPTIDPKFQKNKCATCYHCPSCQHLLSVTTLSVTQPLDDTSGEPTRKSCVLTCAFCRWTSDIFNVFESSKVTNDLPDTQLLQSKRIDQVFDHYHALASREKNEREKRRVHPRSGNAMHLLEKYGISSSLSPKLTASLRAKSYQTSKLTSPSNKSNPTSPSVNLDKSTEKAISEFVGPVASEEPQGYEELDAEFYYNRDFDLDAVSSIEQRLAQIELQPTRVDKFRPISKSLSVKRSLRCKVCEHNLCKSEFSPVSIKFKIQLSAFYHIPELRISPRGDHAQLKVNKFNLVELTIQNQTSNSLNVEFNSIEQAEDDSDVSDAHEIVLPPKPIQLKPKDETADIEHAPIGAPPVDEEAQIMFVRAHKVGIFIRVKPLAITHNLIIKFLMRHDIVVLQGPQWRVNNSRCPEEVIHLWYSSRNLDKQLGEEKWTVLEQVCMAAIDLHDEDITEYCLDQLDKQFPGSNRVNILRIMGRYERKGLYDKALRLYNDMISSDETNTAVHKRKIAMLISQRRIVDAIKSLCEYLKIFLNDQEAWKELCYLYMLEQDYHKAIFCMEELILSNPHSHTHLEQLAQIHYTMGTLESYDLARSYYCQALKLNPTNMRALFGLYSVTSNLSTMSKASQQLRKDCEKLNDWAKKSIANLYETRANNFRYYPR</sequence>
<feature type="region of interest" description="Disordered" evidence="16">
    <location>
        <begin position="226"/>
        <end position="246"/>
    </location>
</feature>
<evidence type="ECO:0000256" key="6">
    <source>
        <dbReference type="ARBA" id="ARBA00022499"/>
    </source>
</evidence>
<dbReference type="InterPro" id="IPR007527">
    <property type="entry name" value="Znf_SWIM"/>
</dbReference>
<dbReference type="Pfam" id="PF05502">
    <property type="entry name" value="Dynactin_p62"/>
    <property type="match status" value="2"/>
</dbReference>
<comment type="subcellular location">
    <subcellularLocation>
        <location evidence="3">Cytoplasm</location>
        <location evidence="3">Cell cortex</location>
    </subcellularLocation>
    <subcellularLocation>
        <location evidence="1">Cytoplasm</location>
        <location evidence="1">Cytoskeleton</location>
        <location evidence="1">Microtubule organizing center</location>
        <location evidence="1">Centrosome</location>
    </subcellularLocation>
    <subcellularLocation>
        <location evidence="2">Cytoplasm</location>
        <location evidence="2">Cytoskeleton</location>
        <location evidence="2">Stress fiber</location>
    </subcellularLocation>
    <subcellularLocation>
        <location evidence="4">Cytoplasm</location>
        <location evidence="4">Myofibril</location>
    </subcellularLocation>
</comment>
<accession>A0ABQ7S7K9</accession>